<gene>
    <name evidence="1" type="ORF">QRT05_01220</name>
</gene>
<dbReference type="Proteomes" id="UP001321453">
    <property type="component" value="Unassembled WGS sequence"/>
</dbReference>
<evidence type="ECO:0000313" key="1">
    <source>
        <dbReference type="EMBL" id="MDM7829940.1"/>
    </source>
</evidence>
<evidence type="ECO:0000313" key="2">
    <source>
        <dbReference type="Proteomes" id="UP001321453"/>
    </source>
</evidence>
<evidence type="ECO:0008006" key="3">
    <source>
        <dbReference type="Google" id="ProtNLM"/>
    </source>
</evidence>
<dbReference type="EMBL" id="JAUCGR010000001">
    <property type="protein sequence ID" value="MDM7829940.1"/>
    <property type="molecule type" value="Genomic_DNA"/>
</dbReference>
<accession>A0ABT7S2U7</accession>
<proteinExistence type="predicted"/>
<reference evidence="1 2" key="1">
    <citation type="submission" date="2023-06" db="EMBL/GenBank/DDBJ databases">
        <title>Cellulomonas sp. MW9 Whole genome sequence.</title>
        <authorList>
            <person name="Park S."/>
        </authorList>
    </citation>
    <scope>NUCLEOTIDE SEQUENCE [LARGE SCALE GENOMIC DNA]</scope>
    <source>
        <strain evidence="1 2">MW9</strain>
    </source>
</reference>
<comment type="caution">
    <text evidence="1">The sequence shown here is derived from an EMBL/GenBank/DDBJ whole genome shotgun (WGS) entry which is preliminary data.</text>
</comment>
<organism evidence="1 2">
    <name type="scientific">Cellulomonas edaphi</name>
    <dbReference type="NCBI Taxonomy" id="3053468"/>
    <lineage>
        <taxon>Bacteria</taxon>
        <taxon>Bacillati</taxon>
        <taxon>Actinomycetota</taxon>
        <taxon>Actinomycetes</taxon>
        <taxon>Micrococcales</taxon>
        <taxon>Cellulomonadaceae</taxon>
        <taxon>Cellulomonas</taxon>
    </lineage>
</organism>
<keyword evidence="2" id="KW-1185">Reference proteome</keyword>
<sequence length="313" mass="33800">MPRRPGASAQIEPAQLPTVWLTRDRPPQVVAEKLRSGRWERTSHGVYVAQRATEESPYERARRRALANIAGTDRRLIAPHWFSHESAALLWGLPTWTVPTRTHVLGPRAAGGERTPSIASHVGALADGDLTVVSGLPVTSLARTVADCLATLPPLHGLVIADSALHRGLPVADLTAAVHARTARNGAARARAVLAIADDGAESPGESAARFVVVRDGMPLPTTQVSVGTRLGTYWADLGWEEFRVLLEYDGRTKYGTSADLFDEKRRHDALVETGSRVLRVTSSDLSSLTKRVLPLLPASVSRSLRPRRALAA</sequence>
<protein>
    <recommendedName>
        <fullName evidence="3">Transcriptional regulator, AbiEi antitoxin, Type IV TA system</fullName>
    </recommendedName>
</protein>
<name>A0ABT7S2U7_9CELL</name>
<dbReference type="RefSeq" id="WP_289444446.1">
    <property type="nucleotide sequence ID" value="NZ_JAUCGR010000001.1"/>
</dbReference>